<dbReference type="PANTHER" id="PTHR10900:SF77">
    <property type="entry name" value="FI19380P1"/>
    <property type="match status" value="1"/>
</dbReference>
<dbReference type="Pfam" id="PF02469">
    <property type="entry name" value="Fasciclin"/>
    <property type="match status" value="2"/>
</dbReference>
<dbReference type="RefSeq" id="WP_127037162.1">
    <property type="nucleotide sequence ID" value="NZ_JAABOK010000018.1"/>
</dbReference>
<dbReference type="SMART" id="SM00554">
    <property type="entry name" value="FAS1"/>
    <property type="match status" value="2"/>
</dbReference>
<dbReference type="PANTHER" id="PTHR10900">
    <property type="entry name" value="PERIOSTIN-RELATED"/>
    <property type="match status" value="1"/>
</dbReference>
<dbReference type="InterPro" id="IPR050904">
    <property type="entry name" value="Adhesion/Biosynth-related"/>
</dbReference>
<accession>A0A3S1B2S1</accession>
<protein>
    <submittedName>
        <fullName evidence="1">Fasciclin domain-containing protein</fullName>
    </submittedName>
</protein>
<dbReference type="OrthoDB" id="1144324at2"/>
<dbReference type="PROSITE" id="PS50213">
    <property type="entry name" value="FAS1"/>
    <property type="match status" value="2"/>
</dbReference>
<dbReference type="Proteomes" id="UP000281028">
    <property type="component" value="Unassembled WGS sequence"/>
</dbReference>
<comment type="caution">
    <text evidence="1">The sequence shown here is derived from an EMBL/GenBank/DDBJ whole genome shotgun (WGS) entry which is preliminary data.</text>
</comment>
<name>A0A3S1B2S1_9BACT</name>
<dbReference type="InterPro" id="IPR036378">
    <property type="entry name" value="FAS1_dom_sf"/>
</dbReference>
<keyword evidence="2" id="KW-1185">Reference proteome</keyword>
<dbReference type="Gene3D" id="2.30.180.10">
    <property type="entry name" value="FAS1 domain"/>
    <property type="match status" value="2"/>
</dbReference>
<evidence type="ECO:0000313" key="1">
    <source>
        <dbReference type="EMBL" id="NSL90865.1"/>
    </source>
</evidence>
<reference evidence="1" key="1">
    <citation type="submission" date="2020-05" db="EMBL/GenBank/DDBJ databases">
        <title>Chitinophaga laudate sp. nov., isolated from a tropical peat swamp.</title>
        <authorList>
            <person name="Goh C.B.S."/>
            <person name="Lee M.S."/>
            <person name="Parimannan S."/>
            <person name="Pasbakhsh P."/>
            <person name="Yule C.M."/>
            <person name="Rajandas H."/>
            <person name="Loke S."/>
            <person name="Croft L."/>
            <person name="Tan J.B.L."/>
        </authorList>
    </citation>
    <scope>NUCLEOTIDE SEQUENCE</scope>
    <source>
        <strain evidence="1">Mgbs1</strain>
    </source>
</reference>
<dbReference type="InterPro" id="IPR000782">
    <property type="entry name" value="FAS1_domain"/>
</dbReference>
<sequence length="325" mass="35701">MKKVLYTGMLLAALTACNKKDEVQPDNNGNNRINFVIADNLFNFSYFNTALERTGYLKKLAGEGPFTVLVPDNIAFNRSGYGNHDALLTESLSILNNMVSYHILGGKWEFNKLPFSFNQEIRTDAGARMFVTRWVKNADTILMINGTRITARNLPASNGLIQVMSEVLPPLVNKTVSDAVAADTSLTLLNVALQQSGMKEQLASDEVYTLMVPSNRALRAAGYGSIDKINAEDPAVLRRLLSYTMFKGRKFVYDYILTTSSTNQSEQAMLNGNNIIIKVISKSDGTQDITLKGTGNAQPANIVKRNVLAGNGVLHVVDALLKENQ</sequence>
<organism evidence="1 2">
    <name type="scientific">Chitinophaga solisilvae</name>
    <dbReference type="NCBI Taxonomy" id="1233460"/>
    <lineage>
        <taxon>Bacteria</taxon>
        <taxon>Pseudomonadati</taxon>
        <taxon>Bacteroidota</taxon>
        <taxon>Chitinophagia</taxon>
        <taxon>Chitinophagales</taxon>
        <taxon>Chitinophagaceae</taxon>
        <taxon>Chitinophaga</taxon>
    </lineage>
</organism>
<dbReference type="PROSITE" id="PS51257">
    <property type="entry name" value="PROKAR_LIPOPROTEIN"/>
    <property type="match status" value="1"/>
</dbReference>
<gene>
    <name evidence="1" type="ORF">ECE50_028840</name>
</gene>
<dbReference type="SUPFAM" id="SSF82153">
    <property type="entry name" value="FAS1 domain"/>
    <property type="match status" value="2"/>
</dbReference>
<dbReference type="AlphaFoldDB" id="A0A3S1B2S1"/>
<dbReference type="EMBL" id="RIAR02000001">
    <property type="protein sequence ID" value="NSL90865.1"/>
    <property type="molecule type" value="Genomic_DNA"/>
</dbReference>
<proteinExistence type="predicted"/>
<evidence type="ECO:0000313" key="2">
    <source>
        <dbReference type="Proteomes" id="UP000281028"/>
    </source>
</evidence>